<dbReference type="InterPro" id="IPR013780">
    <property type="entry name" value="Glyco_hydro_b"/>
</dbReference>
<dbReference type="InterPro" id="IPR031919">
    <property type="entry name" value="Fucosidase_C"/>
</dbReference>
<evidence type="ECO:0000313" key="9">
    <source>
        <dbReference type="EMBL" id="MBB4839940.1"/>
    </source>
</evidence>
<organism evidence="9 10">
    <name type="scientific">Sphingomonas kyeonggiensis</name>
    <dbReference type="NCBI Taxonomy" id="1268553"/>
    <lineage>
        <taxon>Bacteria</taxon>
        <taxon>Pseudomonadati</taxon>
        <taxon>Pseudomonadota</taxon>
        <taxon>Alphaproteobacteria</taxon>
        <taxon>Sphingomonadales</taxon>
        <taxon>Sphingomonadaceae</taxon>
        <taxon>Sphingomonas</taxon>
    </lineage>
</organism>
<feature type="domain" description="Glycoside hydrolase family 29 N-terminal" evidence="7">
    <location>
        <begin position="53"/>
        <end position="422"/>
    </location>
</feature>
<dbReference type="Pfam" id="PF16757">
    <property type="entry name" value="Fucosidase_C"/>
    <property type="match status" value="1"/>
</dbReference>
<evidence type="ECO:0000256" key="4">
    <source>
        <dbReference type="ARBA" id="ARBA00022801"/>
    </source>
</evidence>
<name>A0A7W7K3W5_9SPHN</name>
<dbReference type="GO" id="GO:0006004">
    <property type="term" value="P:fucose metabolic process"/>
    <property type="evidence" value="ECO:0007669"/>
    <property type="project" value="TreeGrafter"/>
</dbReference>
<dbReference type="Gene3D" id="2.60.40.1180">
    <property type="entry name" value="Golgi alpha-mannosidase II"/>
    <property type="match status" value="1"/>
</dbReference>
<dbReference type="Proteomes" id="UP000575241">
    <property type="component" value="Unassembled WGS sequence"/>
</dbReference>
<keyword evidence="10" id="KW-1185">Reference proteome</keyword>
<keyword evidence="5 9" id="KW-0326">Glycosidase</keyword>
<dbReference type="Pfam" id="PF01120">
    <property type="entry name" value="Alpha_L_fucos"/>
    <property type="match status" value="1"/>
</dbReference>
<gene>
    <name evidence="9" type="ORF">HNP52_003032</name>
</gene>
<accession>A0A7W7K3W5</accession>
<dbReference type="EC" id="3.2.1.51" evidence="2"/>
<dbReference type="PANTHER" id="PTHR10030:SF37">
    <property type="entry name" value="ALPHA-L-FUCOSIDASE-RELATED"/>
    <property type="match status" value="1"/>
</dbReference>
<dbReference type="InterPro" id="IPR000933">
    <property type="entry name" value="Glyco_hydro_29"/>
</dbReference>
<dbReference type="InterPro" id="IPR057739">
    <property type="entry name" value="Glyco_hydro_29_N"/>
</dbReference>
<dbReference type="FunFam" id="3.20.20.80:FF:000158">
    <property type="entry name" value="Exported alpha-L-fucosidase"/>
    <property type="match status" value="1"/>
</dbReference>
<evidence type="ECO:0000256" key="6">
    <source>
        <dbReference type="SAM" id="SignalP"/>
    </source>
</evidence>
<sequence length="541" mass="59932">MSTRIMEKIRMISGKRIFGASVAMAALALAVPAAAQVPGYEAKVDAKLRQVKAGIAKGPFKSDWDALRGKYRTPEWFRDAKFGIFIHWGPYSVPAFANEWYSRNMYVPGNAAYKHHVETYGPQSKFGYKDFIPQFKAEKFDPTGWVKLFQQAGARYVVPVAEHCDGFAMYASDFTEWDASKMGPKRDTTGEIAKAARAAGLHFGLSSHRAEHWWWYYMGRTFDSDVNDPKNDGLYGPAAPMGLPADKPESWPDGGQLQTWMPPNKAFLNDWMARTAELVDKYKPELIYFDWWTAAPSFEPLMRDTAAYYYNRSAGWGGQGIIAYKGGQFAEGSALFDMERGKTDALKLTPWQSDTSVSVHSWGYAKNDSYRTAQSLISDLIDIVSKNGNLLLNVGPKADGTIPDEIAQVLQGMGGWLKVNGEAIYGTRPFQFFGEGPTKSGQVRVGGQVEESAVKGYTPADIRFTTKGDNLYALGLERPKDGAVLIKTLYAGTPYLTAPIKSIALLDGGKVEWEQTPKGLRIALPAVGDGAYPYALRIRTR</sequence>
<evidence type="ECO:0000256" key="1">
    <source>
        <dbReference type="ARBA" id="ARBA00007951"/>
    </source>
</evidence>
<comment type="caution">
    <text evidence="9">The sequence shown here is derived from an EMBL/GenBank/DDBJ whole genome shotgun (WGS) entry which is preliminary data.</text>
</comment>
<dbReference type="SMART" id="SM00812">
    <property type="entry name" value="Alpha_L_fucos"/>
    <property type="match status" value="1"/>
</dbReference>
<dbReference type="GO" id="GO:0005764">
    <property type="term" value="C:lysosome"/>
    <property type="evidence" value="ECO:0007669"/>
    <property type="project" value="TreeGrafter"/>
</dbReference>
<feature type="domain" description="Alpha-L-fucosidase C-terminal" evidence="8">
    <location>
        <begin position="460"/>
        <end position="528"/>
    </location>
</feature>
<evidence type="ECO:0000313" key="10">
    <source>
        <dbReference type="Proteomes" id="UP000575241"/>
    </source>
</evidence>
<dbReference type="AlphaFoldDB" id="A0A7W7K3W5"/>
<keyword evidence="3 6" id="KW-0732">Signal</keyword>
<evidence type="ECO:0000256" key="2">
    <source>
        <dbReference type="ARBA" id="ARBA00012662"/>
    </source>
</evidence>
<protein>
    <recommendedName>
        <fullName evidence="2">alpha-L-fucosidase</fullName>
        <ecNumber evidence="2">3.2.1.51</ecNumber>
    </recommendedName>
</protein>
<proteinExistence type="inferred from homology"/>
<keyword evidence="4 9" id="KW-0378">Hydrolase</keyword>
<dbReference type="SUPFAM" id="SSF51445">
    <property type="entry name" value="(Trans)glycosidases"/>
    <property type="match status" value="1"/>
</dbReference>
<reference evidence="9 10" key="1">
    <citation type="submission" date="2020-08" db="EMBL/GenBank/DDBJ databases">
        <title>Functional genomics of gut bacteria from endangered species of beetles.</title>
        <authorList>
            <person name="Carlos-Shanley C."/>
        </authorList>
    </citation>
    <scope>NUCLEOTIDE SEQUENCE [LARGE SCALE GENOMIC DNA]</scope>
    <source>
        <strain evidence="9 10">S00224</strain>
    </source>
</reference>
<dbReference type="PANTHER" id="PTHR10030">
    <property type="entry name" value="ALPHA-L-FUCOSIDASE"/>
    <property type="match status" value="1"/>
</dbReference>
<dbReference type="InterPro" id="IPR017853">
    <property type="entry name" value="GH"/>
</dbReference>
<feature type="chain" id="PRO_5030661899" description="alpha-L-fucosidase" evidence="6">
    <location>
        <begin position="36"/>
        <end position="541"/>
    </location>
</feature>
<dbReference type="EMBL" id="JACHLN010000003">
    <property type="protein sequence ID" value="MBB4839940.1"/>
    <property type="molecule type" value="Genomic_DNA"/>
</dbReference>
<evidence type="ECO:0000259" key="8">
    <source>
        <dbReference type="Pfam" id="PF16757"/>
    </source>
</evidence>
<evidence type="ECO:0000259" key="7">
    <source>
        <dbReference type="Pfam" id="PF01120"/>
    </source>
</evidence>
<dbReference type="GO" id="GO:0016139">
    <property type="term" value="P:glycoside catabolic process"/>
    <property type="evidence" value="ECO:0007669"/>
    <property type="project" value="TreeGrafter"/>
</dbReference>
<dbReference type="Gene3D" id="3.20.20.80">
    <property type="entry name" value="Glycosidases"/>
    <property type="match status" value="1"/>
</dbReference>
<evidence type="ECO:0000256" key="3">
    <source>
        <dbReference type="ARBA" id="ARBA00022729"/>
    </source>
</evidence>
<dbReference type="GO" id="GO:0004560">
    <property type="term" value="F:alpha-L-fucosidase activity"/>
    <property type="evidence" value="ECO:0007669"/>
    <property type="project" value="UniProtKB-EC"/>
</dbReference>
<evidence type="ECO:0000256" key="5">
    <source>
        <dbReference type="ARBA" id="ARBA00023295"/>
    </source>
</evidence>
<comment type="similarity">
    <text evidence="1">Belongs to the glycosyl hydrolase 29 family.</text>
</comment>
<feature type="signal peptide" evidence="6">
    <location>
        <begin position="1"/>
        <end position="35"/>
    </location>
</feature>